<gene>
    <name evidence="6" type="primary">fliT</name>
    <name evidence="6" type="ORF">Tfont_01219</name>
</gene>
<dbReference type="RefSeq" id="WP_260682292.1">
    <property type="nucleotide sequence ID" value="NZ_VJOO01000008.1"/>
</dbReference>
<evidence type="ECO:0000256" key="5">
    <source>
        <dbReference type="ARBA" id="ARBA00093797"/>
    </source>
</evidence>
<protein>
    <recommendedName>
        <fullName evidence="5">Flagellar protein FliT</fullName>
    </recommendedName>
</protein>
<evidence type="ECO:0000256" key="2">
    <source>
        <dbReference type="ARBA" id="ARBA00022490"/>
    </source>
</evidence>
<evidence type="ECO:0000256" key="1">
    <source>
        <dbReference type="ARBA" id="ARBA00004514"/>
    </source>
</evidence>
<keyword evidence="2" id="KW-0963">Cytoplasm</keyword>
<keyword evidence="6" id="KW-0969">Cilium</keyword>
<dbReference type="Proteomes" id="UP000316388">
    <property type="component" value="Unassembled WGS sequence"/>
</dbReference>
<evidence type="ECO:0000313" key="6">
    <source>
        <dbReference type="EMBL" id="TSE37311.1"/>
    </source>
</evidence>
<evidence type="ECO:0000256" key="3">
    <source>
        <dbReference type="ARBA" id="ARBA00022795"/>
    </source>
</evidence>
<dbReference type="EMBL" id="VJOO01000008">
    <property type="protein sequence ID" value="TSE37311.1"/>
    <property type="molecule type" value="Genomic_DNA"/>
</dbReference>
<proteinExistence type="predicted"/>
<comment type="caution">
    <text evidence="6">The sequence shown here is derived from an EMBL/GenBank/DDBJ whole genome shotgun (WGS) entry which is preliminary data.</text>
</comment>
<dbReference type="Pfam" id="PF05400">
    <property type="entry name" value="FliT"/>
    <property type="match status" value="1"/>
</dbReference>
<reference evidence="6 7" key="1">
    <citation type="submission" date="2019-07" db="EMBL/GenBank/DDBJ databases">
        <title>Tepidimonas fonticaldi AT-A2 draft genome.</title>
        <authorList>
            <person name="Da Costa M.S."/>
            <person name="Froufe H.J.C."/>
            <person name="Egas C."/>
            <person name="Albuquerque L."/>
        </authorList>
    </citation>
    <scope>NUCLEOTIDE SEQUENCE [LARGE SCALE GENOMIC DNA]</scope>
    <source>
        <strain evidence="6 7">AT-A2</strain>
    </source>
</reference>
<organism evidence="6 7">
    <name type="scientific">Tepidimonas fonticaldi</name>
    <dbReference type="NCBI Taxonomy" id="1101373"/>
    <lineage>
        <taxon>Bacteria</taxon>
        <taxon>Pseudomonadati</taxon>
        <taxon>Pseudomonadota</taxon>
        <taxon>Betaproteobacteria</taxon>
        <taxon>Burkholderiales</taxon>
        <taxon>Tepidimonas</taxon>
    </lineage>
</organism>
<dbReference type="InterPro" id="IPR008622">
    <property type="entry name" value="FliT"/>
</dbReference>
<keyword evidence="3" id="KW-1005">Bacterial flagellum biogenesis</keyword>
<evidence type="ECO:0000256" key="4">
    <source>
        <dbReference type="ARBA" id="ARBA00023186"/>
    </source>
</evidence>
<name>A0A554XNB1_9BURK</name>
<accession>A0A554XNB1</accession>
<sequence length="112" mass="12768">MTNDRKTAIMDTPEMNVLDYYRALEQASEHMLQAAESDDWDRVVELEGACAVLIERLREVGSTAQLSPTERAEKHRIMLAILKHDARIRALAEPWLDLWEATPPGSRSTLLH</sequence>
<keyword evidence="6" id="KW-0282">Flagellum</keyword>
<keyword evidence="6" id="KW-0966">Cell projection</keyword>
<evidence type="ECO:0000313" key="7">
    <source>
        <dbReference type="Proteomes" id="UP000316388"/>
    </source>
</evidence>
<comment type="subcellular location">
    <subcellularLocation>
        <location evidence="1">Cytoplasm</location>
        <location evidence="1">Cytosol</location>
    </subcellularLocation>
</comment>
<dbReference type="Gene3D" id="1.20.58.380">
    <property type="entry name" value="Flagellar protein flit"/>
    <property type="match status" value="1"/>
</dbReference>
<dbReference type="AlphaFoldDB" id="A0A554XNB1"/>
<keyword evidence="4" id="KW-0143">Chaperone</keyword>
<dbReference type="GO" id="GO:0044781">
    <property type="term" value="P:bacterial-type flagellum organization"/>
    <property type="evidence" value="ECO:0007669"/>
    <property type="project" value="UniProtKB-KW"/>
</dbReference>